<sequence>MNNNQANSAISIKLVIVGDGSVGKTCILIRYTEDKFPTDYVPTIFENYCAQVLYENKMVNLNLWDTAGQEEYKQLRSISYPQSDVFLITFSVDEPSSFQNAIKKWYPELQADQPNAPKIFIGNKIDMRPTENVNENKFVTFNIAQKVVSDLGCKYIECSALNGTNIKQIFLEAIKQAMKKKFPQQTSQTSGPAKTQTGTQRKSNSNDNADASGKCSIQ</sequence>
<dbReference type="SMART" id="SM00175">
    <property type="entry name" value="RAB"/>
    <property type="match status" value="1"/>
</dbReference>
<name>Q3SD14_PARTE</name>
<dbReference type="PROSITE" id="PS51421">
    <property type="entry name" value="RAS"/>
    <property type="match status" value="1"/>
</dbReference>
<dbReference type="SMART" id="SM00176">
    <property type="entry name" value="RAN"/>
    <property type="match status" value="1"/>
</dbReference>
<dbReference type="GO" id="GO:0003924">
    <property type="term" value="F:GTPase activity"/>
    <property type="evidence" value="ECO:0007669"/>
    <property type="project" value="InterPro"/>
</dbReference>
<keyword evidence="3" id="KW-1003">Cell membrane</keyword>
<feature type="compositionally biased region" description="Polar residues" evidence="10">
    <location>
        <begin position="183"/>
        <end position="218"/>
    </location>
</feature>
<keyword evidence="7" id="KW-0472">Membrane</keyword>
<evidence type="ECO:0000256" key="7">
    <source>
        <dbReference type="ARBA" id="ARBA00023136"/>
    </source>
</evidence>
<dbReference type="EMBL" id="CR933445">
    <property type="protein sequence ID" value="CAI44551.1"/>
    <property type="molecule type" value="Genomic_DNA"/>
</dbReference>
<proteinExistence type="inferred from homology"/>
<keyword evidence="5" id="KW-0547">Nucleotide-binding</keyword>
<evidence type="ECO:0000256" key="1">
    <source>
        <dbReference type="ARBA" id="ARBA00004342"/>
    </source>
</evidence>
<dbReference type="Gene3D" id="3.40.50.300">
    <property type="entry name" value="P-loop containing nucleotide triphosphate hydrolases"/>
    <property type="match status" value="1"/>
</dbReference>
<dbReference type="PROSITE" id="PS51419">
    <property type="entry name" value="RAB"/>
    <property type="match status" value="1"/>
</dbReference>
<dbReference type="PRINTS" id="PR00449">
    <property type="entry name" value="RASTRNSFRMNG"/>
</dbReference>
<evidence type="ECO:0000256" key="4">
    <source>
        <dbReference type="ARBA" id="ARBA00022481"/>
    </source>
</evidence>
<dbReference type="SMART" id="SM00174">
    <property type="entry name" value="RHO"/>
    <property type="match status" value="1"/>
</dbReference>
<accession>Q3SD14</accession>
<dbReference type="NCBIfam" id="TIGR00231">
    <property type="entry name" value="small_GTP"/>
    <property type="match status" value="1"/>
</dbReference>
<evidence type="ECO:0000256" key="3">
    <source>
        <dbReference type="ARBA" id="ARBA00022475"/>
    </source>
</evidence>
<dbReference type="Pfam" id="PF00071">
    <property type="entry name" value="Ras"/>
    <property type="match status" value="1"/>
</dbReference>
<dbReference type="SUPFAM" id="SSF52540">
    <property type="entry name" value="P-loop containing nucleoside triphosphate hydrolases"/>
    <property type="match status" value="1"/>
</dbReference>
<reference evidence="11" key="2">
    <citation type="submission" date="2005-09" db="EMBL/GenBank/DDBJ databases">
        <title>Paramecium tetraurelia small GTP-binding-related protein genes.</title>
        <authorList>
            <person name="Cohen J."/>
        </authorList>
    </citation>
    <scope>NUCLEOTIDE SEQUENCE</scope>
</reference>
<evidence type="ECO:0000256" key="10">
    <source>
        <dbReference type="SAM" id="MobiDB-lite"/>
    </source>
</evidence>
<dbReference type="GO" id="GO:0005525">
    <property type="term" value="F:GTP binding"/>
    <property type="evidence" value="ECO:0007669"/>
    <property type="project" value="UniProtKB-KW"/>
</dbReference>
<dbReference type="PROSITE" id="PS51420">
    <property type="entry name" value="RHO"/>
    <property type="match status" value="1"/>
</dbReference>
<keyword evidence="6" id="KW-0342">GTP-binding</keyword>
<dbReference type="GO" id="GO:0007264">
    <property type="term" value="P:small GTPase-mediated signal transduction"/>
    <property type="evidence" value="ECO:0007669"/>
    <property type="project" value="InterPro"/>
</dbReference>
<comment type="similarity">
    <text evidence="2">Belongs to the small GTPase superfamily. Rho family.</text>
</comment>
<evidence type="ECO:0000256" key="2">
    <source>
        <dbReference type="ARBA" id="ARBA00010142"/>
    </source>
</evidence>
<dbReference type="PANTHER" id="PTHR24072">
    <property type="entry name" value="RHO FAMILY GTPASE"/>
    <property type="match status" value="1"/>
</dbReference>
<evidence type="ECO:0000313" key="11">
    <source>
        <dbReference type="EMBL" id="CAI44551.1"/>
    </source>
</evidence>
<dbReference type="InterPro" id="IPR003578">
    <property type="entry name" value="Small_GTPase_Rho"/>
</dbReference>
<dbReference type="CDD" id="cd00157">
    <property type="entry name" value="Rho"/>
    <property type="match status" value="1"/>
</dbReference>
<evidence type="ECO:0000256" key="6">
    <source>
        <dbReference type="ARBA" id="ARBA00023134"/>
    </source>
</evidence>
<keyword evidence="9" id="KW-0636">Prenylation</keyword>
<evidence type="ECO:0000256" key="9">
    <source>
        <dbReference type="ARBA" id="ARBA00023289"/>
    </source>
</evidence>
<dbReference type="GO" id="GO:0005886">
    <property type="term" value="C:plasma membrane"/>
    <property type="evidence" value="ECO:0007669"/>
    <property type="project" value="UniProtKB-SubCell"/>
</dbReference>
<organism evidence="11">
    <name type="scientific">Paramecium tetraurelia</name>
    <dbReference type="NCBI Taxonomy" id="5888"/>
    <lineage>
        <taxon>Eukaryota</taxon>
        <taxon>Sar</taxon>
        <taxon>Alveolata</taxon>
        <taxon>Ciliophora</taxon>
        <taxon>Intramacronucleata</taxon>
        <taxon>Oligohymenophorea</taxon>
        <taxon>Peniculida</taxon>
        <taxon>Parameciidae</taxon>
        <taxon>Paramecium</taxon>
    </lineage>
</organism>
<dbReference type="InterPro" id="IPR001806">
    <property type="entry name" value="Small_GTPase"/>
</dbReference>
<protein>
    <submittedName>
        <fullName evidence="11">Rac_A62 protein</fullName>
    </submittedName>
</protein>
<dbReference type="InterPro" id="IPR027417">
    <property type="entry name" value="P-loop_NTPase"/>
</dbReference>
<feature type="region of interest" description="Disordered" evidence="10">
    <location>
        <begin position="181"/>
        <end position="218"/>
    </location>
</feature>
<dbReference type="FunFam" id="3.40.50.300:FF:000983">
    <property type="entry name" value="Rho family GTPase"/>
    <property type="match status" value="1"/>
</dbReference>
<comment type="subcellular location">
    <subcellularLocation>
        <location evidence="1">Cell membrane</location>
        <topology evidence="1">Lipid-anchor</topology>
        <orientation evidence="1">Cytoplasmic side</orientation>
    </subcellularLocation>
</comment>
<reference evidence="11" key="1">
    <citation type="submission" date="2005-01" db="EMBL/GenBank/DDBJ databases">
        <authorList>
            <person name="Genoscope"/>
        </authorList>
    </citation>
    <scope>NUCLEOTIDE SEQUENCE</scope>
</reference>
<dbReference type="AlphaFoldDB" id="Q3SD14"/>
<dbReference type="InterPro" id="IPR005225">
    <property type="entry name" value="Small_GTP-bd"/>
</dbReference>
<evidence type="ECO:0000256" key="5">
    <source>
        <dbReference type="ARBA" id="ARBA00022741"/>
    </source>
</evidence>
<gene>
    <name evidence="11" type="primary">rac_A62</name>
</gene>
<keyword evidence="8" id="KW-0449">Lipoprotein</keyword>
<evidence type="ECO:0000256" key="8">
    <source>
        <dbReference type="ARBA" id="ARBA00023288"/>
    </source>
</evidence>
<keyword evidence="4" id="KW-0488">Methylation</keyword>
<dbReference type="SMART" id="SM00173">
    <property type="entry name" value="RAS"/>
    <property type="match status" value="1"/>
</dbReference>